<evidence type="ECO:0000256" key="3">
    <source>
        <dbReference type="ARBA" id="ARBA00022989"/>
    </source>
</evidence>
<dbReference type="Pfam" id="PF00520">
    <property type="entry name" value="Ion_trans"/>
    <property type="match status" value="1"/>
</dbReference>
<proteinExistence type="predicted"/>
<organism evidence="8 9">
    <name type="scientific">Calocera cornea HHB12733</name>
    <dbReference type="NCBI Taxonomy" id="1353952"/>
    <lineage>
        <taxon>Eukaryota</taxon>
        <taxon>Fungi</taxon>
        <taxon>Dikarya</taxon>
        <taxon>Basidiomycota</taxon>
        <taxon>Agaricomycotina</taxon>
        <taxon>Dacrymycetes</taxon>
        <taxon>Dacrymycetales</taxon>
        <taxon>Dacrymycetaceae</taxon>
        <taxon>Calocera</taxon>
    </lineage>
</organism>
<keyword evidence="4 6" id="KW-0472">Membrane</keyword>
<sequence length="286" mass="31465">MASRPEEERLAAPPEEDELEQLEREIGLPSDDASTVDIPFRTQYNQTRQELAAALANRFVHSRTYIFLYLGMAALSLTTVVLSLLEGCPGIAFYVLEILINAGMIIEVAIRLVAFGRKFWKSPFNYLDIFVTLFCVTTLLFLAISGCSSTSQREELLDTLLLVARNVLQFTRLANVLRKSGRSIFARPTPIDLSQARRAGYALDIDLYDEDAQLAEEEPEAARPLFPGYGAGGGRGRAQTAGVVFDAGHEASTPSSVPPPAPRLGQPDRTKVFGTDDAEEQWAHLS</sequence>
<dbReference type="InterPro" id="IPR027359">
    <property type="entry name" value="Volt_channel_dom_sf"/>
</dbReference>
<feature type="transmembrane region" description="Helical" evidence="6">
    <location>
        <begin position="66"/>
        <end position="85"/>
    </location>
</feature>
<dbReference type="Proteomes" id="UP000076842">
    <property type="component" value="Unassembled WGS sequence"/>
</dbReference>
<feature type="transmembrane region" description="Helical" evidence="6">
    <location>
        <begin position="126"/>
        <end position="144"/>
    </location>
</feature>
<feature type="region of interest" description="Disordered" evidence="5">
    <location>
        <begin position="246"/>
        <end position="286"/>
    </location>
</feature>
<keyword evidence="9" id="KW-1185">Reference proteome</keyword>
<gene>
    <name evidence="8" type="ORF">CALCODRAFT_484801</name>
</gene>
<comment type="subcellular location">
    <subcellularLocation>
        <location evidence="1">Membrane</location>
        <topology evidence="1">Multi-pass membrane protein</topology>
    </subcellularLocation>
</comment>
<dbReference type="InterPro" id="IPR005821">
    <property type="entry name" value="Ion_trans_dom"/>
</dbReference>
<dbReference type="GO" id="GO:0005216">
    <property type="term" value="F:monoatomic ion channel activity"/>
    <property type="evidence" value="ECO:0007669"/>
    <property type="project" value="InterPro"/>
</dbReference>
<reference evidence="8 9" key="1">
    <citation type="journal article" date="2016" name="Mol. Biol. Evol.">
        <title>Comparative Genomics of Early-Diverging Mushroom-Forming Fungi Provides Insights into the Origins of Lignocellulose Decay Capabilities.</title>
        <authorList>
            <person name="Nagy L.G."/>
            <person name="Riley R."/>
            <person name="Tritt A."/>
            <person name="Adam C."/>
            <person name="Daum C."/>
            <person name="Floudas D."/>
            <person name="Sun H."/>
            <person name="Yadav J.S."/>
            <person name="Pangilinan J."/>
            <person name="Larsson K.H."/>
            <person name="Matsuura K."/>
            <person name="Barry K."/>
            <person name="Labutti K."/>
            <person name="Kuo R."/>
            <person name="Ohm R.A."/>
            <person name="Bhattacharya S.S."/>
            <person name="Shirouzu T."/>
            <person name="Yoshinaga Y."/>
            <person name="Martin F.M."/>
            <person name="Grigoriev I.V."/>
            <person name="Hibbett D.S."/>
        </authorList>
    </citation>
    <scope>NUCLEOTIDE SEQUENCE [LARGE SCALE GENOMIC DNA]</scope>
    <source>
        <strain evidence="8 9">HHB12733</strain>
    </source>
</reference>
<protein>
    <recommendedName>
        <fullName evidence="7">Ion transport domain-containing protein</fullName>
    </recommendedName>
</protein>
<feature type="compositionally biased region" description="Basic and acidic residues" evidence="5">
    <location>
        <begin position="1"/>
        <end position="10"/>
    </location>
</feature>
<keyword evidence="2 6" id="KW-0812">Transmembrane</keyword>
<name>A0A165ES94_9BASI</name>
<evidence type="ECO:0000256" key="1">
    <source>
        <dbReference type="ARBA" id="ARBA00004141"/>
    </source>
</evidence>
<dbReference type="STRING" id="1353952.A0A165ES94"/>
<evidence type="ECO:0000256" key="5">
    <source>
        <dbReference type="SAM" id="MobiDB-lite"/>
    </source>
</evidence>
<feature type="region of interest" description="Disordered" evidence="5">
    <location>
        <begin position="1"/>
        <end position="22"/>
    </location>
</feature>
<dbReference type="InParanoid" id="A0A165ES94"/>
<evidence type="ECO:0000256" key="6">
    <source>
        <dbReference type="SAM" id="Phobius"/>
    </source>
</evidence>
<feature type="domain" description="Ion transport" evidence="7">
    <location>
        <begin position="66"/>
        <end position="178"/>
    </location>
</feature>
<evidence type="ECO:0000313" key="8">
    <source>
        <dbReference type="EMBL" id="KZT55429.1"/>
    </source>
</evidence>
<evidence type="ECO:0000313" key="9">
    <source>
        <dbReference type="Proteomes" id="UP000076842"/>
    </source>
</evidence>
<evidence type="ECO:0000259" key="7">
    <source>
        <dbReference type="Pfam" id="PF00520"/>
    </source>
</evidence>
<feature type="transmembrane region" description="Helical" evidence="6">
    <location>
        <begin position="91"/>
        <end position="114"/>
    </location>
</feature>
<evidence type="ECO:0000256" key="2">
    <source>
        <dbReference type="ARBA" id="ARBA00022692"/>
    </source>
</evidence>
<dbReference type="PANTHER" id="PTHR38483:SF1">
    <property type="entry name" value="ION TRANSPORT DOMAIN-CONTAINING PROTEIN"/>
    <property type="match status" value="1"/>
</dbReference>
<evidence type="ECO:0000256" key="4">
    <source>
        <dbReference type="ARBA" id="ARBA00023136"/>
    </source>
</evidence>
<dbReference type="PANTHER" id="PTHR38483">
    <property type="entry name" value="CHROMOSOME 1, WHOLE GENOME SHOTGUN SEQUENCE"/>
    <property type="match status" value="1"/>
</dbReference>
<dbReference type="Gene3D" id="1.20.120.350">
    <property type="entry name" value="Voltage-gated potassium channels. Chain C"/>
    <property type="match status" value="1"/>
</dbReference>
<dbReference type="AlphaFoldDB" id="A0A165ES94"/>
<keyword evidence="3 6" id="KW-1133">Transmembrane helix</keyword>
<dbReference type="GO" id="GO:0016020">
    <property type="term" value="C:membrane"/>
    <property type="evidence" value="ECO:0007669"/>
    <property type="project" value="UniProtKB-SubCell"/>
</dbReference>
<dbReference type="EMBL" id="KV423995">
    <property type="protein sequence ID" value="KZT55429.1"/>
    <property type="molecule type" value="Genomic_DNA"/>
</dbReference>
<accession>A0A165ES94</accession>
<dbReference type="OrthoDB" id="429183at2759"/>